<evidence type="ECO:0000313" key="1">
    <source>
        <dbReference type="EMBL" id="KAF2791720.1"/>
    </source>
</evidence>
<dbReference type="AlphaFoldDB" id="A0A6A6X5E0"/>
<dbReference type="InterPro" id="IPR021858">
    <property type="entry name" value="Fun_TF"/>
</dbReference>
<dbReference type="EMBL" id="MU002005">
    <property type="protein sequence ID" value="KAF2791720.1"/>
    <property type="molecule type" value="Genomic_DNA"/>
</dbReference>
<reference evidence="1" key="1">
    <citation type="journal article" date="2020" name="Stud. Mycol.">
        <title>101 Dothideomycetes genomes: a test case for predicting lifestyles and emergence of pathogens.</title>
        <authorList>
            <person name="Haridas S."/>
            <person name="Albert R."/>
            <person name="Binder M."/>
            <person name="Bloem J."/>
            <person name="Labutti K."/>
            <person name="Salamov A."/>
            <person name="Andreopoulos B."/>
            <person name="Baker S."/>
            <person name="Barry K."/>
            <person name="Bills G."/>
            <person name="Bluhm B."/>
            <person name="Cannon C."/>
            <person name="Castanera R."/>
            <person name="Culley D."/>
            <person name="Daum C."/>
            <person name="Ezra D."/>
            <person name="Gonzalez J."/>
            <person name="Henrissat B."/>
            <person name="Kuo A."/>
            <person name="Liang C."/>
            <person name="Lipzen A."/>
            <person name="Lutzoni F."/>
            <person name="Magnuson J."/>
            <person name="Mondo S."/>
            <person name="Nolan M."/>
            <person name="Ohm R."/>
            <person name="Pangilinan J."/>
            <person name="Park H.-J."/>
            <person name="Ramirez L."/>
            <person name="Alfaro M."/>
            <person name="Sun H."/>
            <person name="Tritt A."/>
            <person name="Yoshinaga Y."/>
            <person name="Zwiers L.-H."/>
            <person name="Turgeon B."/>
            <person name="Goodwin S."/>
            <person name="Spatafora J."/>
            <person name="Crous P."/>
            <person name="Grigoriev I."/>
        </authorList>
    </citation>
    <scope>NUCLEOTIDE SEQUENCE</scope>
    <source>
        <strain evidence="1">CBS 109.77</strain>
    </source>
</reference>
<name>A0A6A6X5E0_9PLEO</name>
<proteinExistence type="predicted"/>
<dbReference type="Pfam" id="PF11951">
    <property type="entry name" value="Fungal_trans_2"/>
    <property type="match status" value="1"/>
</dbReference>
<evidence type="ECO:0000313" key="2">
    <source>
        <dbReference type="Proteomes" id="UP000799757"/>
    </source>
</evidence>
<dbReference type="OrthoDB" id="4158087at2759"/>
<accession>A0A6A6X5E0</accession>
<gene>
    <name evidence="1" type="ORF">K505DRAFT_309016</name>
</gene>
<keyword evidence="2" id="KW-1185">Reference proteome</keyword>
<organism evidence="1 2">
    <name type="scientific">Melanomma pulvis-pyrius CBS 109.77</name>
    <dbReference type="NCBI Taxonomy" id="1314802"/>
    <lineage>
        <taxon>Eukaryota</taxon>
        <taxon>Fungi</taxon>
        <taxon>Dikarya</taxon>
        <taxon>Ascomycota</taxon>
        <taxon>Pezizomycotina</taxon>
        <taxon>Dothideomycetes</taxon>
        <taxon>Pleosporomycetidae</taxon>
        <taxon>Pleosporales</taxon>
        <taxon>Melanommataceae</taxon>
        <taxon>Melanomma</taxon>
    </lineage>
</organism>
<sequence>MSEATINSLQGREKLSPRALHHLSKTYQCVSQNLQQRGIPSDATIAAVMSMAIHEDLTGQPQKGKVHLDALERMVEIRGGIAQFEATRILLQKICRADIEYALQNGSRPRLNRDEFPRDLIQFILAPMAHPQHTYPFMWQLQVYEITLQQVFVDLMSVSRLLNYNPAFFRFEPFAYQEVLISVCYRLLHHQPLADNQLGNWGEGETPYQQLFYLGFLALMTTLLFRYKAFKRLSYPLLAERLRSTVEKASSNRLTNGPMLLWFLFVGGISVFIDADTRKWLSPHIKKCLSGLGIDGWPAARKQIRKFPWIDIVHDDLGHELWQAIISE</sequence>
<dbReference type="PANTHER" id="PTHR37540">
    <property type="entry name" value="TRANSCRIPTION FACTOR (ACR-2), PUTATIVE-RELATED-RELATED"/>
    <property type="match status" value="1"/>
</dbReference>
<protein>
    <recommendedName>
        <fullName evidence="3">Transcription factor domain-containing protein</fullName>
    </recommendedName>
</protein>
<evidence type="ECO:0008006" key="3">
    <source>
        <dbReference type="Google" id="ProtNLM"/>
    </source>
</evidence>
<dbReference type="PANTHER" id="PTHR37540:SF9">
    <property type="entry name" value="ZN(2)-C6 FUNGAL-TYPE DOMAIN-CONTAINING PROTEIN"/>
    <property type="match status" value="1"/>
</dbReference>
<dbReference type="Proteomes" id="UP000799757">
    <property type="component" value="Unassembled WGS sequence"/>
</dbReference>